<gene>
    <name evidence="1" type="ORF">MRATA1EN3_LOCUS6524</name>
</gene>
<dbReference type="EMBL" id="OX596098">
    <property type="protein sequence ID" value="CAI9695311.1"/>
    <property type="molecule type" value="Genomic_DNA"/>
</dbReference>
<accession>A0ACB0E4A6</accession>
<reference evidence="1" key="1">
    <citation type="submission" date="2023-05" db="EMBL/GenBank/DDBJ databases">
        <authorList>
            <consortium name="ELIXIR-Norway"/>
        </authorList>
    </citation>
    <scope>NUCLEOTIDE SEQUENCE</scope>
</reference>
<evidence type="ECO:0000313" key="1">
    <source>
        <dbReference type="EMBL" id="CAI9695311.1"/>
    </source>
</evidence>
<dbReference type="Proteomes" id="UP001162501">
    <property type="component" value="Chromosome 14"/>
</dbReference>
<protein>
    <submittedName>
        <fullName evidence="1">Uncharacterized protein</fullName>
    </submittedName>
</protein>
<proteinExistence type="predicted"/>
<name>A0ACB0E4A6_RANTA</name>
<sequence>MGVHPSLLWPLDFLFGPMRGQGSPPPRPAQAALHPRPQPEPKLPALVYSEDRPALRSVLPPGGDINHLSLAVTDTPELLLPLLA</sequence>
<evidence type="ECO:0000313" key="2">
    <source>
        <dbReference type="Proteomes" id="UP001162501"/>
    </source>
</evidence>
<organism evidence="1 2">
    <name type="scientific">Rangifer tarandus platyrhynchus</name>
    <name type="common">Svalbard reindeer</name>
    <dbReference type="NCBI Taxonomy" id="3082113"/>
    <lineage>
        <taxon>Eukaryota</taxon>
        <taxon>Metazoa</taxon>
        <taxon>Chordata</taxon>
        <taxon>Craniata</taxon>
        <taxon>Vertebrata</taxon>
        <taxon>Euteleostomi</taxon>
        <taxon>Mammalia</taxon>
        <taxon>Eutheria</taxon>
        <taxon>Laurasiatheria</taxon>
        <taxon>Artiodactyla</taxon>
        <taxon>Ruminantia</taxon>
        <taxon>Pecora</taxon>
        <taxon>Cervidae</taxon>
        <taxon>Odocoileinae</taxon>
        <taxon>Rangifer</taxon>
    </lineage>
</organism>